<evidence type="ECO:0000256" key="1">
    <source>
        <dbReference type="ARBA" id="ARBA00010088"/>
    </source>
</evidence>
<name>A0ABR0LZW8_9PEZI</name>
<feature type="domain" description="Epoxide hydrolase N-terminal" evidence="3">
    <location>
        <begin position="15"/>
        <end position="128"/>
    </location>
</feature>
<keyword evidence="5" id="KW-1185">Reference proteome</keyword>
<organism evidence="4 5">
    <name type="scientific">Cryomyces antarcticus</name>
    <dbReference type="NCBI Taxonomy" id="329879"/>
    <lineage>
        <taxon>Eukaryota</taxon>
        <taxon>Fungi</taxon>
        <taxon>Dikarya</taxon>
        <taxon>Ascomycota</taxon>
        <taxon>Pezizomycotina</taxon>
        <taxon>Dothideomycetes</taxon>
        <taxon>Dothideomycetes incertae sedis</taxon>
        <taxon>Cryomyces</taxon>
    </lineage>
</organism>
<dbReference type="EMBL" id="JAVRRA010008232">
    <property type="protein sequence ID" value="KAK5257401.1"/>
    <property type="molecule type" value="Genomic_DNA"/>
</dbReference>
<gene>
    <name evidence="4" type="ORF">LTR16_000767</name>
</gene>
<dbReference type="PANTHER" id="PTHR21661:SF39">
    <property type="entry name" value="HYDROLASE, PUTATIVE (AFU_ORTHOLOGUE AFUA_3G08960)-RELATED"/>
    <property type="match status" value="1"/>
</dbReference>
<comment type="caution">
    <text evidence="4">The sequence shown here is derived from an EMBL/GenBank/DDBJ whole genome shotgun (WGS) entry which is preliminary data.</text>
</comment>
<protein>
    <recommendedName>
        <fullName evidence="3">Epoxide hydrolase N-terminal domain-containing protein</fullName>
    </recommendedName>
</protein>
<dbReference type="PIRSF" id="PIRSF001112">
    <property type="entry name" value="Epoxide_hydrolase"/>
    <property type="match status" value="1"/>
</dbReference>
<dbReference type="SUPFAM" id="SSF53474">
    <property type="entry name" value="alpha/beta-Hydrolases"/>
    <property type="match status" value="1"/>
</dbReference>
<dbReference type="InterPro" id="IPR029058">
    <property type="entry name" value="AB_hydrolase_fold"/>
</dbReference>
<dbReference type="PANTHER" id="PTHR21661">
    <property type="entry name" value="EPOXIDE HYDROLASE 1-RELATED"/>
    <property type="match status" value="1"/>
</dbReference>
<evidence type="ECO:0000256" key="2">
    <source>
        <dbReference type="ARBA" id="ARBA00022801"/>
    </source>
</evidence>
<dbReference type="Pfam" id="PF06441">
    <property type="entry name" value="EHN"/>
    <property type="match status" value="1"/>
</dbReference>
<dbReference type="InterPro" id="IPR010497">
    <property type="entry name" value="Epoxide_hydro_N"/>
</dbReference>
<dbReference type="InterPro" id="IPR016292">
    <property type="entry name" value="Epoxide_hydrolase"/>
</dbReference>
<evidence type="ECO:0000313" key="4">
    <source>
        <dbReference type="EMBL" id="KAK5257401.1"/>
    </source>
</evidence>
<comment type="similarity">
    <text evidence="1">Belongs to the peptidase S33 family.</text>
</comment>
<sequence>MSGYDRIPSKANLQPKPFEASISEGKLLEFKQLLKLSRIGPDVFENQQEDRKYGVTRKWLSDAKSHWEGGFDWRATERHINSFPNFTVPIKDDNGTEFVIHFAALFSEKEDAIPLAFFHGWPGSFLEFLDILSLLKKRYSPAELPYHVIVPSLPGYAYSSGPPPDKDMTTENAALVMNKLMVGLGFESGYIAQGGDIGSFVSRVLAVHYEACKGTALFTAHSHCMAAELISDPGMHLNMCMTPPPENSSELKTEEVELKALARGQAFRDDGFAYAMEHGTRTATIGLALSSSPLALLAWIGEKFLEWTDTDPALDRILDSVTLYWLTETFPRCIYPYRQLTRRSPTEYCQKPFGYSWFPKELFPVPVSWAATTGNMVYHKRHMEGGHFAAMERPEDLLSDVEEFMRLAWKSKEGGKL</sequence>
<dbReference type="Proteomes" id="UP001357485">
    <property type="component" value="Unassembled WGS sequence"/>
</dbReference>
<reference evidence="4 5" key="1">
    <citation type="submission" date="2023-08" db="EMBL/GenBank/DDBJ databases">
        <title>Black Yeasts Isolated from many extreme environments.</title>
        <authorList>
            <person name="Coleine C."/>
            <person name="Stajich J.E."/>
            <person name="Selbmann L."/>
        </authorList>
    </citation>
    <scope>NUCLEOTIDE SEQUENCE [LARGE SCALE GENOMIC DNA]</scope>
    <source>
        <strain evidence="4 5">CCFEE 536</strain>
    </source>
</reference>
<proteinExistence type="inferred from homology"/>
<keyword evidence="2" id="KW-0378">Hydrolase</keyword>
<evidence type="ECO:0000313" key="5">
    <source>
        <dbReference type="Proteomes" id="UP001357485"/>
    </source>
</evidence>
<dbReference type="Gene3D" id="3.40.50.1820">
    <property type="entry name" value="alpha/beta hydrolase"/>
    <property type="match status" value="1"/>
</dbReference>
<accession>A0ABR0LZW8</accession>
<dbReference type="PRINTS" id="PR00412">
    <property type="entry name" value="EPOXHYDRLASE"/>
</dbReference>
<evidence type="ECO:0000259" key="3">
    <source>
        <dbReference type="Pfam" id="PF06441"/>
    </source>
</evidence>
<dbReference type="InterPro" id="IPR000639">
    <property type="entry name" value="Epox_hydrolase-like"/>
</dbReference>